<sequence length="222" mass="25069">MLIGGEWVIVLGRRRPPAAVLSFLLSKQADSLTRCRAFSEKSPMPPHSHATVCAPSFLYPTRLKRYNLLQGIQGKKHALFVRRVDPAFTSGRGQAVAQIVRRAIYRPSTVKLAERGASTWRETGRERFWTSLTGGRPTQILRLGPSRFLVFGVNEVQTTQHLKHFEAVFFEGGPGKSCFTDNDTLFCIGCFQTSLRDGISSRFRCAHVPLRKWHSFKMPSDF</sequence>
<gene>
    <name evidence="1" type="ORF">GWK47_031529</name>
</gene>
<proteinExistence type="predicted"/>
<evidence type="ECO:0000313" key="2">
    <source>
        <dbReference type="Proteomes" id="UP000770661"/>
    </source>
</evidence>
<reference evidence="1" key="1">
    <citation type="submission" date="2020-07" db="EMBL/GenBank/DDBJ databases">
        <title>The High-quality genome of the commercially important snow crab, Chionoecetes opilio.</title>
        <authorList>
            <person name="Jeong J.-H."/>
            <person name="Ryu S."/>
        </authorList>
    </citation>
    <scope>NUCLEOTIDE SEQUENCE</scope>
    <source>
        <strain evidence="1">MADBK_172401_WGS</strain>
        <tissue evidence="1">Digestive gland</tissue>
    </source>
</reference>
<comment type="caution">
    <text evidence="1">The sequence shown here is derived from an EMBL/GenBank/DDBJ whole genome shotgun (WGS) entry which is preliminary data.</text>
</comment>
<organism evidence="1 2">
    <name type="scientific">Chionoecetes opilio</name>
    <name type="common">Atlantic snow crab</name>
    <name type="synonym">Cancer opilio</name>
    <dbReference type="NCBI Taxonomy" id="41210"/>
    <lineage>
        <taxon>Eukaryota</taxon>
        <taxon>Metazoa</taxon>
        <taxon>Ecdysozoa</taxon>
        <taxon>Arthropoda</taxon>
        <taxon>Crustacea</taxon>
        <taxon>Multicrustacea</taxon>
        <taxon>Malacostraca</taxon>
        <taxon>Eumalacostraca</taxon>
        <taxon>Eucarida</taxon>
        <taxon>Decapoda</taxon>
        <taxon>Pleocyemata</taxon>
        <taxon>Brachyura</taxon>
        <taxon>Eubrachyura</taxon>
        <taxon>Majoidea</taxon>
        <taxon>Majidae</taxon>
        <taxon>Chionoecetes</taxon>
    </lineage>
</organism>
<keyword evidence="2" id="KW-1185">Reference proteome</keyword>
<accession>A0A8J5CQJ6</accession>
<dbReference type="Proteomes" id="UP000770661">
    <property type="component" value="Unassembled WGS sequence"/>
</dbReference>
<protein>
    <submittedName>
        <fullName evidence="1">Uncharacterized protein</fullName>
    </submittedName>
</protein>
<dbReference type="EMBL" id="JACEEZ010001729">
    <property type="protein sequence ID" value="KAG0728883.1"/>
    <property type="molecule type" value="Genomic_DNA"/>
</dbReference>
<evidence type="ECO:0000313" key="1">
    <source>
        <dbReference type="EMBL" id="KAG0728883.1"/>
    </source>
</evidence>
<name>A0A8J5CQJ6_CHIOP</name>
<dbReference type="AlphaFoldDB" id="A0A8J5CQJ6"/>